<dbReference type="AlphaFoldDB" id="X1SZ78"/>
<dbReference type="Gene3D" id="3.60.160.10">
    <property type="entry name" value="Mitochondrial biogenesis AIM24"/>
    <property type="match status" value="1"/>
</dbReference>
<dbReference type="Pfam" id="PF01987">
    <property type="entry name" value="AIM24"/>
    <property type="match status" value="1"/>
</dbReference>
<protein>
    <recommendedName>
        <fullName evidence="2">TIGR00266 family protein</fullName>
    </recommendedName>
</protein>
<evidence type="ECO:0008006" key="2">
    <source>
        <dbReference type="Google" id="ProtNLM"/>
    </source>
</evidence>
<proteinExistence type="predicted"/>
<dbReference type="InterPro" id="IPR016031">
    <property type="entry name" value="Trp_RNA-bd_attenuator-like_dom"/>
</dbReference>
<dbReference type="InterPro" id="IPR036983">
    <property type="entry name" value="AIM24_sf"/>
</dbReference>
<dbReference type="SUPFAM" id="SSF51219">
    <property type="entry name" value="TRAP-like"/>
    <property type="match status" value="1"/>
</dbReference>
<dbReference type="InterPro" id="IPR002838">
    <property type="entry name" value="AIM24"/>
</dbReference>
<sequence>METKILYKPSYSMAQVTLSSGEEIRAEAGAMVSMSDQVSIETKMK</sequence>
<accession>X1SZ78</accession>
<organism evidence="1">
    <name type="scientific">marine sediment metagenome</name>
    <dbReference type="NCBI Taxonomy" id="412755"/>
    <lineage>
        <taxon>unclassified sequences</taxon>
        <taxon>metagenomes</taxon>
        <taxon>ecological metagenomes</taxon>
    </lineage>
</organism>
<comment type="caution">
    <text evidence="1">The sequence shown here is derived from an EMBL/GenBank/DDBJ whole genome shotgun (WGS) entry which is preliminary data.</text>
</comment>
<dbReference type="EMBL" id="BARW01012689">
    <property type="protein sequence ID" value="GAI73119.1"/>
    <property type="molecule type" value="Genomic_DNA"/>
</dbReference>
<evidence type="ECO:0000313" key="1">
    <source>
        <dbReference type="EMBL" id="GAI73119.1"/>
    </source>
</evidence>
<reference evidence="1" key="1">
    <citation type="journal article" date="2014" name="Front. Microbiol.">
        <title>High frequency of phylogenetically diverse reductive dehalogenase-homologous genes in deep subseafloor sedimentary metagenomes.</title>
        <authorList>
            <person name="Kawai M."/>
            <person name="Futagami T."/>
            <person name="Toyoda A."/>
            <person name="Takaki Y."/>
            <person name="Nishi S."/>
            <person name="Hori S."/>
            <person name="Arai W."/>
            <person name="Tsubouchi T."/>
            <person name="Morono Y."/>
            <person name="Uchiyama I."/>
            <person name="Ito T."/>
            <person name="Fujiyama A."/>
            <person name="Inagaki F."/>
            <person name="Takami H."/>
        </authorList>
    </citation>
    <scope>NUCLEOTIDE SEQUENCE</scope>
    <source>
        <strain evidence="1">Expedition CK06-06</strain>
    </source>
</reference>
<name>X1SZ78_9ZZZZ</name>
<feature type="non-terminal residue" evidence="1">
    <location>
        <position position="45"/>
    </location>
</feature>
<gene>
    <name evidence="1" type="ORF">S12H4_23750</name>
</gene>